<accession>A0AA39QQ61</accession>
<sequence length="432" mass="46785">MTRLTPGTNELVQGFAAASLSTNTTPTKTPTSPFNNTKIPQTDDKAASPNAGAPVSNLPDPGPPSTPLKTNTTEPPQTEKEEYPIFHSTPQPFPSPPTLTRTTSNRPPVSRLPPIPPTMPSSSKHLTFSSSTTPPQQSSTAPSSPLNLPHSRPGPMSILMCVLYSKLAPLYAQSTREVQRSVFLKALMNQYGLWVGLGKRSMTMIDYACGVGALSQALAPHVSKILAIDSSKGMVDLYNETLGRELGCAMGAVQGDLVAGVLVERGEGGGTLGVPEGLARGWSLLGFCLSIDFLCNSTLPHYNQDILVRTLEILLLTLNENGILFVIDIEKVHYTLCPPPGTPAYGQEYLLDGKKVRGYGSREIAAACLELELDDIQVMEGVEFTWEDDDGNGGRRENQEMWFMLRARKGGRFMRRMGRKFPGVHRGDMNGS</sequence>
<dbReference type="Proteomes" id="UP001166286">
    <property type="component" value="Unassembled WGS sequence"/>
</dbReference>
<dbReference type="AlphaFoldDB" id="A0AA39QQ61"/>
<evidence type="ECO:0000313" key="3">
    <source>
        <dbReference type="Proteomes" id="UP001166286"/>
    </source>
</evidence>
<proteinExistence type="predicted"/>
<name>A0AA39QQ61_9LECA</name>
<gene>
    <name evidence="2" type="ORF">JMJ35_010540</name>
</gene>
<organism evidence="2 3">
    <name type="scientific">Cladonia borealis</name>
    <dbReference type="NCBI Taxonomy" id="184061"/>
    <lineage>
        <taxon>Eukaryota</taxon>
        <taxon>Fungi</taxon>
        <taxon>Dikarya</taxon>
        <taxon>Ascomycota</taxon>
        <taxon>Pezizomycotina</taxon>
        <taxon>Lecanoromycetes</taxon>
        <taxon>OSLEUM clade</taxon>
        <taxon>Lecanoromycetidae</taxon>
        <taxon>Lecanorales</taxon>
        <taxon>Lecanorineae</taxon>
        <taxon>Cladoniaceae</taxon>
        <taxon>Cladonia</taxon>
    </lineage>
</organism>
<reference evidence="2" key="1">
    <citation type="submission" date="2023-03" db="EMBL/GenBank/DDBJ databases">
        <title>Complete genome of Cladonia borealis.</title>
        <authorList>
            <person name="Park H."/>
        </authorList>
    </citation>
    <scope>NUCLEOTIDE SEQUENCE</scope>
    <source>
        <strain evidence="2">ANT050790</strain>
    </source>
</reference>
<dbReference type="SUPFAM" id="SSF53335">
    <property type="entry name" value="S-adenosyl-L-methionine-dependent methyltransferases"/>
    <property type="match status" value="1"/>
</dbReference>
<dbReference type="InterPro" id="IPR029063">
    <property type="entry name" value="SAM-dependent_MTases_sf"/>
</dbReference>
<feature type="region of interest" description="Disordered" evidence="1">
    <location>
        <begin position="1"/>
        <end position="150"/>
    </location>
</feature>
<evidence type="ECO:0008006" key="4">
    <source>
        <dbReference type="Google" id="ProtNLM"/>
    </source>
</evidence>
<feature type="compositionally biased region" description="Pro residues" evidence="1">
    <location>
        <begin position="110"/>
        <end position="119"/>
    </location>
</feature>
<evidence type="ECO:0000313" key="2">
    <source>
        <dbReference type="EMBL" id="KAK0507082.1"/>
    </source>
</evidence>
<feature type="compositionally biased region" description="Polar residues" evidence="1">
    <location>
        <begin position="67"/>
        <end position="76"/>
    </location>
</feature>
<protein>
    <recommendedName>
        <fullName evidence="4">Methyltransferase domain-containing protein</fullName>
    </recommendedName>
</protein>
<keyword evidence="3" id="KW-1185">Reference proteome</keyword>
<feature type="compositionally biased region" description="Low complexity" evidence="1">
    <location>
        <begin position="19"/>
        <end position="37"/>
    </location>
</feature>
<comment type="caution">
    <text evidence="2">The sequence shown here is derived from an EMBL/GenBank/DDBJ whole genome shotgun (WGS) entry which is preliminary data.</text>
</comment>
<evidence type="ECO:0000256" key="1">
    <source>
        <dbReference type="SAM" id="MobiDB-lite"/>
    </source>
</evidence>
<dbReference type="Gene3D" id="3.40.50.150">
    <property type="entry name" value="Vaccinia Virus protein VP39"/>
    <property type="match status" value="1"/>
</dbReference>
<dbReference type="EMBL" id="JAFEKC020000025">
    <property type="protein sequence ID" value="KAK0507082.1"/>
    <property type="molecule type" value="Genomic_DNA"/>
</dbReference>
<feature type="compositionally biased region" description="Polar residues" evidence="1">
    <location>
        <begin position="1"/>
        <end position="11"/>
    </location>
</feature>
<feature type="compositionally biased region" description="Low complexity" evidence="1">
    <location>
        <begin position="121"/>
        <end position="145"/>
    </location>
</feature>